<dbReference type="AlphaFoldDB" id="A0A378JEV9"/>
<feature type="transmembrane region" description="Helical" evidence="1">
    <location>
        <begin position="263"/>
        <end position="280"/>
    </location>
</feature>
<keyword evidence="1" id="KW-1133">Transmembrane helix</keyword>
<evidence type="ECO:0000313" key="2">
    <source>
        <dbReference type="EMBL" id="KTD09216.1"/>
    </source>
</evidence>
<evidence type="ECO:0000256" key="1">
    <source>
        <dbReference type="SAM" id="Phobius"/>
    </source>
</evidence>
<sequence>MRKENHKLKLIDTPNYRYWSALYMSFYSRLLYVDVGKRWKGFGLLYLLFAIALFSIPLVIRMDLSLNDSFQKQIIEPLEELPIFYIQDGNVVFDKPMPYLVKDDQGHVVIIIDTTGKINDFSKYPSLTILVNKNKISLRVPGTQLLNMTQSDISNDPPVVQEFDKETNLVFDGKIVAKEQRITNLNYFAQVLMYPIVVAILFSMFVTFFLVAGFLGQLFSSIFFSFNIGFKQSCRLLVVAGTPMLLLMIFMLTINYLFRGSGFILLPVLIGYYSFALYALRAESRRMAKT</sequence>
<proteinExistence type="predicted"/>
<keyword evidence="4" id="KW-1185">Reference proteome</keyword>
<evidence type="ECO:0000313" key="5">
    <source>
        <dbReference type="Proteomes" id="UP000254476"/>
    </source>
</evidence>
<feature type="transmembrane region" description="Helical" evidence="1">
    <location>
        <begin position="192"/>
        <end position="215"/>
    </location>
</feature>
<organism evidence="3 5">
    <name type="scientific">Legionella gratiana</name>
    <dbReference type="NCBI Taxonomy" id="45066"/>
    <lineage>
        <taxon>Bacteria</taxon>
        <taxon>Pseudomonadati</taxon>
        <taxon>Pseudomonadota</taxon>
        <taxon>Gammaproteobacteria</taxon>
        <taxon>Legionellales</taxon>
        <taxon>Legionellaceae</taxon>
        <taxon>Legionella</taxon>
    </lineage>
</organism>
<dbReference type="RefSeq" id="WP_058499564.1">
    <property type="nucleotide sequence ID" value="NZ_CAAAHW010000015.1"/>
</dbReference>
<name>A0A378JEV9_9GAMM</name>
<reference evidence="3 5" key="2">
    <citation type="submission" date="2018-06" db="EMBL/GenBank/DDBJ databases">
        <authorList>
            <consortium name="Pathogen Informatics"/>
            <person name="Doyle S."/>
        </authorList>
    </citation>
    <scope>NUCLEOTIDE SEQUENCE [LARGE SCALE GENOMIC DNA]</scope>
    <source>
        <strain evidence="3 5">NCTC12388</strain>
    </source>
</reference>
<accession>A0A378JEV9</accession>
<reference evidence="2 4" key="1">
    <citation type="submission" date="2015-11" db="EMBL/GenBank/DDBJ databases">
        <title>Genomic analysis of 38 Legionella species identifies large and diverse effector repertoires.</title>
        <authorList>
            <person name="Burstein D."/>
            <person name="Amaro F."/>
            <person name="Zusman T."/>
            <person name="Lifshitz Z."/>
            <person name="Cohen O."/>
            <person name="Gilbert J.A."/>
            <person name="Pupko T."/>
            <person name="Shuman H.A."/>
            <person name="Segal G."/>
        </authorList>
    </citation>
    <scope>NUCLEOTIDE SEQUENCE [LARGE SCALE GENOMIC DNA]</scope>
    <source>
        <strain evidence="2 4">Lyon 8420412</strain>
    </source>
</reference>
<dbReference type="OrthoDB" id="5634905at2"/>
<dbReference type="EMBL" id="UGOB01000001">
    <property type="protein sequence ID" value="STX45531.1"/>
    <property type="molecule type" value="Genomic_DNA"/>
</dbReference>
<dbReference type="EMBL" id="LNYE01000023">
    <property type="protein sequence ID" value="KTD09216.1"/>
    <property type="molecule type" value="Genomic_DNA"/>
</dbReference>
<dbReference type="Proteomes" id="UP000054691">
    <property type="component" value="Unassembled WGS sequence"/>
</dbReference>
<dbReference type="InterPro" id="IPR009574">
    <property type="entry name" value="DUF1189"/>
</dbReference>
<feature type="transmembrane region" description="Helical" evidence="1">
    <location>
        <begin position="42"/>
        <end position="60"/>
    </location>
</feature>
<keyword evidence="1" id="KW-0812">Transmembrane</keyword>
<evidence type="ECO:0000313" key="3">
    <source>
        <dbReference type="EMBL" id="STX45531.1"/>
    </source>
</evidence>
<dbReference type="STRING" id="45066.Lgra_2451"/>
<dbReference type="Proteomes" id="UP000254476">
    <property type="component" value="Unassembled WGS sequence"/>
</dbReference>
<evidence type="ECO:0008006" key="6">
    <source>
        <dbReference type="Google" id="ProtNLM"/>
    </source>
</evidence>
<keyword evidence="1" id="KW-0472">Membrane</keyword>
<feature type="transmembrane region" description="Helical" evidence="1">
    <location>
        <begin position="236"/>
        <end position="257"/>
    </location>
</feature>
<gene>
    <name evidence="2" type="ORF">Lgra_2451</name>
    <name evidence="3" type="ORF">NCTC12388_02269</name>
</gene>
<evidence type="ECO:0000313" key="4">
    <source>
        <dbReference type="Proteomes" id="UP000054691"/>
    </source>
</evidence>
<dbReference type="Pfam" id="PF06691">
    <property type="entry name" value="DUF1189"/>
    <property type="match status" value="1"/>
</dbReference>
<protein>
    <recommendedName>
        <fullName evidence="6">DUF1189 domain-containing protein</fullName>
    </recommendedName>
</protein>